<feature type="compositionally biased region" description="Polar residues" evidence="6">
    <location>
        <begin position="174"/>
        <end position="187"/>
    </location>
</feature>
<dbReference type="GO" id="GO:0006508">
    <property type="term" value="P:proteolysis"/>
    <property type="evidence" value="ECO:0007669"/>
    <property type="project" value="UniProtKB-KW"/>
</dbReference>
<evidence type="ECO:0000313" key="8">
    <source>
        <dbReference type="EMBL" id="KAG0325246.1"/>
    </source>
</evidence>
<feature type="compositionally biased region" description="Polar residues" evidence="6">
    <location>
        <begin position="893"/>
        <end position="913"/>
    </location>
</feature>
<protein>
    <recommendedName>
        <fullName evidence="7">Ubiquitin-like protease family profile domain-containing protein</fullName>
    </recommendedName>
</protein>
<feature type="compositionally biased region" description="Polar residues" evidence="6">
    <location>
        <begin position="439"/>
        <end position="450"/>
    </location>
</feature>
<name>A0A9P6RPF0_9FUNG</name>
<keyword evidence="5" id="KW-0378">Hydrolase</keyword>
<feature type="compositionally biased region" description="Polar residues" evidence="6">
    <location>
        <begin position="285"/>
        <end position="302"/>
    </location>
</feature>
<dbReference type="OrthoDB" id="442460at2759"/>
<dbReference type="InterPro" id="IPR038765">
    <property type="entry name" value="Papain-like_cys_pep_sf"/>
</dbReference>
<proteinExistence type="inferred from homology"/>
<dbReference type="InterPro" id="IPR003653">
    <property type="entry name" value="Peptidase_C48_C"/>
</dbReference>
<feature type="region of interest" description="Disordered" evidence="6">
    <location>
        <begin position="562"/>
        <end position="604"/>
    </location>
</feature>
<dbReference type="GO" id="GO:0005737">
    <property type="term" value="C:cytoplasm"/>
    <property type="evidence" value="ECO:0007669"/>
    <property type="project" value="TreeGrafter"/>
</dbReference>
<feature type="compositionally biased region" description="Basic and acidic residues" evidence="6">
    <location>
        <begin position="966"/>
        <end position="978"/>
    </location>
</feature>
<dbReference type="Gene3D" id="3.40.395.10">
    <property type="entry name" value="Adenoviral Proteinase, Chain A"/>
    <property type="match status" value="1"/>
</dbReference>
<keyword evidence="4" id="KW-0833">Ubl conjugation pathway</keyword>
<evidence type="ECO:0000256" key="2">
    <source>
        <dbReference type="ARBA" id="ARBA00022553"/>
    </source>
</evidence>
<feature type="domain" description="Ubiquitin-like protease family profile" evidence="7">
    <location>
        <begin position="785"/>
        <end position="1069"/>
    </location>
</feature>
<dbReference type="EMBL" id="JAAAIP010000120">
    <property type="protein sequence ID" value="KAG0325246.1"/>
    <property type="molecule type" value="Genomic_DNA"/>
</dbReference>
<feature type="compositionally biased region" description="Basic and acidic residues" evidence="6">
    <location>
        <begin position="164"/>
        <end position="173"/>
    </location>
</feature>
<feature type="region of interest" description="Disordered" evidence="6">
    <location>
        <begin position="962"/>
        <end position="994"/>
    </location>
</feature>
<feature type="compositionally biased region" description="Basic and acidic residues" evidence="6">
    <location>
        <begin position="383"/>
        <end position="402"/>
    </location>
</feature>
<organism evidence="8 9">
    <name type="scientific">Dissophora globulifera</name>
    <dbReference type="NCBI Taxonomy" id="979702"/>
    <lineage>
        <taxon>Eukaryota</taxon>
        <taxon>Fungi</taxon>
        <taxon>Fungi incertae sedis</taxon>
        <taxon>Mucoromycota</taxon>
        <taxon>Mortierellomycotina</taxon>
        <taxon>Mortierellomycetes</taxon>
        <taxon>Mortierellales</taxon>
        <taxon>Mortierellaceae</taxon>
        <taxon>Dissophora</taxon>
    </lineage>
</organism>
<feature type="compositionally biased region" description="Polar residues" evidence="6">
    <location>
        <begin position="202"/>
        <end position="226"/>
    </location>
</feature>
<keyword evidence="9" id="KW-1185">Reference proteome</keyword>
<keyword evidence="3" id="KW-0645">Protease</keyword>
<accession>A0A9P6RPF0</accession>
<feature type="compositionally biased region" description="Basic residues" evidence="6">
    <location>
        <begin position="44"/>
        <end position="57"/>
    </location>
</feature>
<keyword evidence="2" id="KW-0597">Phosphoprotein</keyword>
<feature type="region of interest" description="Disordered" evidence="6">
    <location>
        <begin position="1"/>
        <end position="99"/>
    </location>
</feature>
<evidence type="ECO:0000256" key="3">
    <source>
        <dbReference type="ARBA" id="ARBA00022670"/>
    </source>
</evidence>
<dbReference type="GO" id="GO:0070139">
    <property type="term" value="F:SUMO-specific endopeptidase activity"/>
    <property type="evidence" value="ECO:0007669"/>
    <property type="project" value="TreeGrafter"/>
</dbReference>
<dbReference type="GO" id="GO:0005634">
    <property type="term" value="C:nucleus"/>
    <property type="evidence" value="ECO:0007669"/>
    <property type="project" value="TreeGrafter"/>
</dbReference>
<evidence type="ECO:0000256" key="5">
    <source>
        <dbReference type="ARBA" id="ARBA00022801"/>
    </source>
</evidence>
<feature type="compositionally biased region" description="Polar residues" evidence="6">
    <location>
        <begin position="310"/>
        <end position="323"/>
    </location>
</feature>
<feature type="compositionally biased region" description="Polar residues" evidence="6">
    <location>
        <begin position="28"/>
        <end position="41"/>
    </location>
</feature>
<reference evidence="8" key="1">
    <citation type="journal article" date="2020" name="Fungal Divers.">
        <title>Resolving the Mortierellaceae phylogeny through synthesis of multi-gene phylogenetics and phylogenomics.</title>
        <authorList>
            <person name="Vandepol N."/>
            <person name="Liber J."/>
            <person name="Desiro A."/>
            <person name="Na H."/>
            <person name="Kennedy M."/>
            <person name="Barry K."/>
            <person name="Grigoriev I.V."/>
            <person name="Miller A.N."/>
            <person name="O'Donnell K."/>
            <person name="Stajich J.E."/>
            <person name="Bonito G."/>
        </authorList>
    </citation>
    <scope>NUCLEOTIDE SEQUENCE</scope>
    <source>
        <strain evidence="8">REB-010B</strain>
    </source>
</reference>
<dbReference type="PANTHER" id="PTHR46896:SF3">
    <property type="entry name" value="FI06413P-RELATED"/>
    <property type="match status" value="1"/>
</dbReference>
<dbReference type="SUPFAM" id="SSF54001">
    <property type="entry name" value="Cysteine proteinases"/>
    <property type="match status" value="1"/>
</dbReference>
<feature type="compositionally biased region" description="Low complexity" evidence="6">
    <location>
        <begin position="473"/>
        <end position="488"/>
    </location>
</feature>
<feature type="compositionally biased region" description="Basic and acidic residues" evidence="6">
    <location>
        <begin position="241"/>
        <end position="252"/>
    </location>
</feature>
<comment type="caution">
    <text evidence="8">The sequence shown here is derived from an EMBL/GenBank/DDBJ whole genome shotgun (WGS) entry which is preliminary data.</text>
</comment>
<feature type="region of interest" description="Disordered" evidence="6">
    <location>
        <begin position="146"/>
        <end position="351"/>
    </location>
</feature>
<feature type="region of interest" description="Disordered" evidence="6">
    <location>
        <begin position="383"/>
        <end position="410"/>
    </location>
</feature>
<feature type="compositionally biased region" description="Low complexity" evidence="6">
    <location>
        <begin position="916"/>
        <end position="947"/>
    </location>
</feature>
<evidence type="ECO:0000256" key="6">
    <source>
        <dbReference type="SAM" id="MobiDB-lite"/>
    </source>
</evidence>
<feature type="compositionally biased region" description="Low complexity" evidence="6">
    <location>
        <begin position="60"/>
        <end position="96"/>
    </location>
</feature>
<dbReference type="PANTHER" id="PTHR46896">
    <property type="entry name" value="SENTRIN-SPECIFIC PROTEASE"/>
    <property type="match status" value="1"/>
</dbReference>
<dbReference type="InterPro" id="IPR051947">
    <property type="entry name" value="Sentrin-specific_protease"/>
</dbReference>
<sequence length="1130" mass="124177">MLSSSRSGAPKRQGVPISIPGSRHHTYFQHSSHSARTQTGARDSHHHHHQHRHRHHHSNIDSSNNNNNSSNNINISGGNKNGNSNNIGFHNNSNNSVAVNPKRKADLAMVSRHRDYGVIGEVAGSTVAHNNNNNKTQTSTEVVLLSDGENEPDSKRRRRSALIESERRDDSGNESHQGLSASSTYQGSKPHRLATYAETPQHRLTSVPAPSTALTSLRETGISQAKTLRRLERQTTGLSKSETEDSNRDTHRSVVVTDDEDNVKERGTKHLRIGPSEDSSRNPKAATTTPLATDQSGSSSMQARRDKTLDSATSSNFTRSTGSGAADKRPFQSSRTPHISRDGSENEKEGIEVVKEIHREPVDSRAEKRTTAKFSEDAIVMEDRDPKTVRRRHLDSGTERHASTHTAPAAARESFVSKMQRSVSFMVVAAQRFNEEFSINSTSPSDANHSLSKKDPVDPPRTMKPSPRTLLLSTAMTSDTTSPTSSDANHSLSKKDPVDPPRPMKPSPRTLLLSTAMSSNTISSSTSPSGATPSLSKEDLTDSPRLGQSSPRTLLLSTLISHHTKSSPTSPLDPQGAINAKDSSSSSLSTHNSSKSAKHTKTQHKTLLDKASALGTGIFPHASLTRVELDAVNENECESMSIQFGKSQFVIVSRKLTLQIPHNDIKTLEYYAGVESVIVIHTKQSSNGMKLPTGEAAATPTLKKPKRVLLVSKDDPSIIENCCKVLVKEKVDVKALTAEVAQKMTGRIPERTSENSLASSDSCKADPDRQLFMFPFKSSARAKSIEIRAEDVSRLHNDELLNDTLIEFGLKHIFANLQVTDPELAEKTHMFNSFFYERLLSKSAKGIQYDSVKSWTNKTDLFSKKYIIVPINENFHWYLAVITNAGLLLQSDTDTQPRSANADSDPTSSSPLPQESAASSASPTISAAATLPPSPTTTNSPDQSSSPISRLEDALRRKLVTTLTRHASDEGTQDEPRSTRRGLRSSPTLSSERVDPEAKPYIIILDSLGGQHPRVFTRLREYLQKELLARKGIDRIINNKVLPGKVGKCPQQKNFSDCGLFLLHYAELFLRHPGPLLDGMVDVQNSKGNQSEYWDLKELATKRAKYITIMEGLTEQYQEYIKASAQQPTK</sequence>
<feature type="compositionally biased region" description="Basic and acidic residues" evidence="6">
    <location>
        <begin position="339"/>
        <end position="351"/>
    </location>
</feature>
<dbReference type="AlphaFoldDB" id="A0A9P6RPF0"/>
<gene>
    <name evidence="8" type="ORF">BGZ99_000901</name>
</gene>
<evidence type="ECO:0000259" key="7">
    <source>
        <dbReference type="PROSITE" id="PS50600"/>
    </source>
</evidence>
<feature type="region of interest" description="Disordered" evidence="6">
    <location>
        <begin position="439"/>
        <end position="550"/>
    </location>
</feature>
<feature type="compositionally biased region" description="Low complexity" evidence="6">
    <location>
        <begin position="583"/>
        <end position="595"/>
    </location>
</feature>
<dbReference type="Pfam" id="PF02902">
    <property type="entry name" value="Peptidase_C48"/>
    <property type="match status" value="1"/>
</dbReference>
<dbReference type="GO" id="GO:0016926">
    <property type="term" value="P:protein desumoylation"/>
    <property type="evidence" value="ECO:0007669"/>
    <property type="project" value="TreeGrafter"/>
</dbReference>
<feature type="compositionally biased region" description="Low complexity" evidence="6">
    <location>
        <begin position="513"/>
        <end position="535"/>
    </location>
</feature>
<evidence type="ECO:0000256" key="4">
    <source>
        <dbReference type="ARBA" id="ARBA00022786"/>
    </source>
</evidence>
<dbReference type="PROSITE" id="PS50600">
    <property type="entry name" value="ULP_PROTEASE"/>
    <property type="match status" value="1"/>
</dbReference>
<evidence type="ECO:0000256" key="1">
    <source>
        <dbReference type="ARBA" id="ARBA00005234"/>
    </source>
</evidence>
<evidence type="ECO:0000313" key="9">
    <source>
        <dbReference type="Proteomes" id="UP000738325"/>
    </source>
</evidence>
<comment type="similarity">
    <text evidence="1">Belongs to the peptidase C48 family.</text>
</comment>
<feature type="region of interest" description="Disordered" evidence="6">
    <location>
        <begin position="893"/>
        <end position="950"/>
    </location>
</feature>
<dbReference type="Proteomes" id="UP000738325">
    <property type="component" value="Unassembled WGS sequence"/>
</dbReference>